<dbReference type="AlphaFoldDB" id="B8BJ44"/>
<evidence type="ECO:0008006" key="4">
    <source>
        <dbReference type="Google" id="ProtNLM"/>
    </source>
</evidence>
<feature type="compositionally biased region" description="Polar residues" evidence="1">
    <location>
        <begin position="133"/>
        <end position="149"/>
    </location>
</feature>
<evidence type="ECO:0000313" key="3">
    <source>
        <dbReference type="Proteomes" id="UP000007015"/>
    </source>
</evidence>
<feature type="region of interest" description="Disordered" evidence="1">
    <location>
        <begin position="130"/>
        <end position="149"/>
    </location>
</feature>
<dbReference type="PANTHER" id="PTHR33170:SF8">
    <property type="entry name" value="OS07G0485366 PROTEIN"/>
    <property type="match status" value="1"/>
</dbReference>
<evidence type="ECO:0000313" key="2">
    <source>
        <dbReference type="EMBL" id="EEC67680.1"/>
    </source>
</evidence>
<dbReference type="PANTHER" id="PTHR33170">
    <property type="entry name" value="DUF4283 DOMAIN-CONTAINING PROTEIN-RELATED"/>
    <property type="match status" value="1"/>
</dbReference>
<organism evidence="2 3">
    <name type="scientific">Oryza sativa subsp. indica</name>
    <name type="common">Rice</name>
    <dbReference type="NCBI Taxonomy" id="39946"/>
    <lineage>
        <taxon>Eukaryota</taxon>
        <taxon>Viridiplantae</taxon>
        <taxon>Streptophyta</taxon>
        <taxon>Embryophyta</taxon>
        <taxon>Tracheophyta</taxon>
        <taxon>Spermatophyta</taxon>
        <taxon>Magnoliopsida</taxon>
        <taxon>Liliopsida</taxon>
        <taxon>Poales</taxon>
        <taxon>Poaceae</taxon>
        <taxon>BOP clade</taxon>
        <taxon>Oryzoideae</taxon>
        <taxon>Oryzeae</taxon>
        <taxon>Oryzinae</taxon>
        <taxon>Oryza</taxon>
        <taxon>Oryza sativa</taxon>
    </lineage>
</organism>
<name>B8BJ44_ORYSI</name>
<feature type="region of interest" description="Disordered" evidence="1">
    <location>
        <begin position="716"/>
        <end position="758"/>
    </location>
</feature>
<reference evidence="2 3" key="1">
    <citation type="journal article" date="2005" name="PLoS Biol.">
        <title>The genomes of Oryza sativa: a history of duplications.</title>
        <authorList>
            <person name="Yu J."/>
            <person name="Wang J."/>
            <person name="Lin W."/>
            <person name="Li S."/>
            <person name="Li H."/>
            <person name="Zhou J."/>
            <person name="Ni P."/>
            <person name="Dong W."/>
            <person name="Hu S."/>
            <person name="Zeng C."/>
            <person name="Zhang J."/>
            <person name="Zhang Y."/>
            <person name="Li R."/>
            <person name="Xu Z."/>
            <person name="Li S."/>
            <person name="Li X."/>
            <person name="Zheng H."/>
            <person name="Cong L."/>
            <person name="Lin L."/>
            <person name="Yin J."/>
            <person name="Geng J."/>
            <person name="Li G."/>
            <person name="Shi J."/>
            <person name="Liu J."/>
            <person name="Lv H."/>
            <person name="Li J."/>
            <person name="Wang J."/>
            <person name="Deng Y."/>
            <person name="Ran L."/>
            <person name="Shi X."/>
            <person name="Wang X."/>
            <person name="Wu Q."/>
            <person name="Li C."/>
            <person name="Ren X."/>
            <person name="Wang J."/>
            <person name="Wang X."/>
            <person name="Li D."/>
            <person name="Liu D."/>
            <person name="Zhang X."/>
            <person name="Ji Z."/>
            <person name="Zhao W."/>
            <person name="Sun Y."/>
            <person name="Zhang Z."/>
            <person name="Bao J."/>
            <person name="Han Y."/>
            <person name="Dong L."/>
            <person name="Ji J."/>
            <person name="Chen P."/>
            <person name="Wu S."/>
            <person name="Liu J."/>
            <person name="Xiao Y."/>
            <person name="Bu D."/>
            <person name="Tan J."/>
            <person name="Yang L."/>
            <person name="Ye C."/>
            <person name="Zhang J."/>
            <person name="Xu J."/>
            <person name="Zhou Y."/>
            <person name="Yu Y."/>
            <person name="Zhang B."/>
            <person name="Zhuang S."/>
            <person name="Wei H."/>
            <person name="Liu B."/>
            <person name="Lei M."/>
            <person name="Yu H."/>
            <person name="Li Y."/>
            <person name="Xu H."/>
            <person name="Wei S."/>
            <person name="He X."/>
            <person name="Fang L."/>
            <person name="Zhang Z."/>
            <person name="Zhang Y."/>
            <person name="Huang X."/>
            <person name="Su Z."/>
            <person name="Tong W."/>
            <person name="Li J."/>
            <person name="Tong Z."/>
            <person name="Li S."/>
            <person name="Ye J."/>
            <person name="Wang L."/>
            <person name="Fang L."/>
            <person name="Lei T."/>
            <person name="Chen C."/>
            <person name="Chen H."/>
            <person name="Xu Z."/>
            <person name="Li H."/>
            <person name="Huang H."/>
            <person name="Zhang F."/>
            <person name="Xu H."/>
            <person name="Li N."/>
            <person name="Zhao C."/>
            <person name="Li S."/>
            <person name="Dong L."/>
            <person name="Huang Y."/>
            <person name="Li L."/>
            <person name="Xi Y."/>
            <person name="Qi Q."/>
            <person name="Li W."/>
            <person name="Zhang B."/>
            <person name="Hu W."/>
            <person name="Zhang Y."/>
            <person name="Tian X."/>
            <person name="Jiao Y."/>
            <person name="Liang X."/>
            <person name="Jin J."/>
            <person name="Gao L."/>
            <person name="Zheng W."/>
            <person name="Hao B."/>
            <person name="Liu S."/>
            <person name="Wang W."/>
            <person name="Yuan L."/>
            <person name="Cao M."/>
            <person name="McDermott J."/>
            <person name="Samudrala R."/>
            <person name="Wang J."/>
            <person name="Wong G.K."/>
            <person name="Yang H."/>
        </authorList>
    </citation>
    <scope>NUCLEOTIDE SEQUENCE [LARGE SCALE GENOMIC DNA]</scope>
    <source>
        <strain evidence="3">cv. 93-11</strain>
    </source>
</reference>
<feature type="compositionally biased region" description="Polar residues" evidence="1">
    <location>
        <begin position="730"/>
        <end position="746"/>
    </location>
</feature>
<dbReference type="Gramene" id="BGIOSGA034494-TA">
    <property type="protein sequence ID" value="BGIOSGA034494-PA"/>
    <property type="gene ID" value="BGIOSGA034494"/>
</dbReference>
<dbReference type="Proteomes" id="UP000007015">
    <property type="component" value="Chromosome 11"/>
</dbReference>
<accession>B8BJ44</accession>
<gene>
    <name evidence="2" type="ORF">OsI_35115</name>
</gene>
<protein>
    <recommendedName>
        <fullName evidence="4">DUF4283 domain-containing protein</fullName>
    </recommendedName>
</protein>
<evidence type="ECO:0000256" key="1">
    <source>
        <dbReference type="SAM" id="MobiDB-lite"/>
    </source>
</evidence>
<proteinExistence type="predicted"/>
<feature type="compositionally biased region" description="Basic and acidic residues" evidence="1">
    <location>
        <begin position="565"/>
        <end position="584"/>
    </location>
</feature>
<keyword evidence="3" id="KW-1185">Reference proteome</keyword>
<dbReference type="HOGENOM" id="CLU_357311_0_0_1"/>
<dbReference type="EMBL" id="CM000136">
    <property type="protein sequence ID" value="EEC67680.1"/>
    <property type="molecule type" value="Genomic_DNA"/>
</dbReference>
<sequence>MAATTSAPDSPAQVHHNGSTALAGMEVIGLKTHDSQSGESDLSLIQGFWDEIGFPTPASRWWEQKSPIVSGVTSTAPPITEDDQWTRVSSKQKTKSTERHRCGWVMRPWKGPLPRPRPAQTVLLADFLPRAKTSPNSKSTPTQDRQSMVSASNRVDQSAGGRFLANSLPQNSVMSVDARHLARVLRRNPPRQRWRRALVMMQRRPSSDGMMEPQGIHLSMQEISTGQTTILRASFSGHRFSRGSGATMPVGVGLGDREGVGMEAPSSLNAIATDGFLRETMLGVITGETMTISRVRTSKIGSPNLGGRGWRRKASKWRNWTKQQMVCKADIDCYVCNKKESHLAVKCPLLKLPKPTCSLFGFGKTEVGFIQISDFGMNVQEASSVPTALVSIRGGSLTPEIVQTELAHRIRPDWKWEAVLHAENSFLVAFPSIEELKRMDDVEFRLKNHGVSMTIIEWKTTDELIPAYELDEVWVHVSGVPSPWHHYLAFWALGCVIGATQEVDMLSCRRTGVIRVKVCMHCSIQLPVTTDVVFGKLGYPITFALEEEGFQPAQISEVDFMDHDRDAQEDHENSSKDGSHDQAHKRAKNSASPTISKEQKSDVTAMQLVLTPFGNCRPLPPPRLVIADGIAYTIVHTKSGAIVVGEVITAAEKVDEIYLSQPVDSPTPDQPSLLPPELERCSLLSSQPAAATKITGEASLAATTAALSLAVPQMATPTSTDVNRSKDQLSKTSSTPRCRSVRSNVENMDGIAAGDDDSLLKAMKRKALRNLDDSFAGREVSATNS</sequence>
<feature type="region of interest" description="Disordered" evidence="1">
    <location>
        <begin position="565"/>
        <end position="600"/>
    </location>
</feature>